<dbReference type="InterPro" id="IPR013783">
    <property type="entry name" value="Ig-like_fold"/>
</dbReference>
<dbReference type="InterPro" id="IPR003961">
    <property type="entry name" value="FN3_dom"/>
</dbReference>
<dbReference type="KEGG" id="fpal:HYN49_00450"/>
<dbReference type="Gene3D" id="2.60.40.10">
    <property type="entry name" value="Immunoglobulins"/>
    <property type="match status" value="1"/>
</dbReference>
<dbReference type="InterPro" id="IPR026444">
    <property type="entry name" value="Secre_tail"/>
</dbReference>
<organism evidence="4 5">
    <name type="scientific">Flavobacterium pallidum</name>
    <dbReference type="NCBI Taxonomy" id="2172098"/>
    <lineage>
        <taxon>Bacteria</taxon>
        <taxon>Pseudomonadati</taxon>
        <taxon>Bacteroidota</taxon>
        <taxon>Flavobacteriia</taxon>
        <taxon>Flavobacteriales</taxon>
        <taxon>Flavobacteriaceae</taxon>
        <taxon>Flavobacterium</taxon>
    </lineage>
</organism>
<dbReference type="PROSITE" id="PS50853">
    <property type="entry name" value="FN3"/>
    <property type="match status" value="1"/>
</dbReference>
<protein>
    <recommendedName>
        <fullName evidence="3">Fibronectin type-III domain-containing protein</fullName>
    </recommendedName>
</protein>
<evidence type="ECO:0000313" key="4">
    <source>
        <dbReference type="EMBL" id="AWI24480.1"/>
    </source>
</evidence>
<keyword evidence="1 2" id="KW-0732">Signal</keyword>
<dbReference type="Proteomes" id="UP000244937">
    <property type="component" value="Chromosome"/>
</dbReference>
<dbReference type="Pfam" id="PF00041">
    <property type="entry name" value="fn3"/>
    <property type="match status" value="1"/>
</dbReference>
<dbReference type="Gene3D" id="2.60.120.200">
    <property type="match status" value="1"/>
</dbReference>
<dbReference type="CDD" id="cd00063">
    <property type="entry name" value="FN3"/>
    <property type="match status" value="1"/>
</dbReference>
<proteinExistence type="predicted"/>
<sequence length="498" mass="53314">MKRITLVLLGCLFSGGVFAQFTEDFDADTTLPAGWSVIQGGDAANTWQVTDMMDYIGLDAHSGTNAAIIEYDTDEAHDDYLVTPAITVTAGLNDYFSFWGRSLDPGYPEMVDVLLSTTGANAADFMVTLQANVAPPGGEDYYKFSYDLSDYVGQTVYIAFHSTTTNEFIFEVDDVVSTALPSCLEPTAMTASNITDTSADVSWASAGNNFEIEYGPEGFIQGTGIMATSTTPSVSLSNLDQNTVYDVYVRQNCGANGFSEYALFSFMTIETPAVNDECSGAVELFPGVDFDGGVLDSTNLGATSSSDLPSCQASATRDVWFKVVVPADGNLTLETALATDSENDDTVMIAYTGTCGNLTEIDCNDDNTADNSLFSKLELTGLTAGETIYVAVWQYDSDFFGSTPGAFRMSAYNTPLAVGNQDVNAFKYYPNPVKDKLNLSYDQSITSVAVTNMFGQQVLAKNINASATELDLSALAQGTYVVKVNTADAVKVVKVVKQ</sequence>
<dbReference type="OrthoDB" id="1401747at2"/>
<evidence type="ECO:0000256" key="2">
    <source>
        <dbReference type="SAM" id="SignalP"/>
    </source>
</evidence>
<feature type="chain" id="PRO_5015610013" description="Fibronectin type-III domain-containing protein" evidence="2">
    <location>
        <begin position="20"/>
        <end position="498"/>
    </location>
</feature>
<keyword evidence="5" id="KW-1185">Reference proteome</keyword>
<dbReference type="NCBIfam" id="NF038128">
    <property type="entry name" value="choice_anch_J"/>
    <property type="match status" value="1"/>
</dbReference>
<dbReference type="RefSeq" id="WP_108902289.1">
    <property type="nucleotide sequence ID" value="NZ_CP029187.1"/>
</dbReference>
<dbReference type="Pfam" id="PF18962">
    <property type="entry name" value="Por_Secre_tail"/>
    <property type="match status" value="1"/>
</dbReference>
<dbReference type="AlphaFoldDB" id="A0A2S1SDK8"/>
<dbReference type="InterPro" id="IPR036116">
    <property type="entry name" value="FN3_sf"/>
</dbReference>
<feature type="signal peptide" evidence="2">
    <location>
        <begin position="1"/>
        <end position="19"/>
    </location>
</feature>
<evidence type="ECO:0000256" key="1">
    <source>
        <dbReference type="ARBA" id="ARBA00022729"/>
    </source>
</evidence>
<dbReference type="NCBIfam" id="TIGR04183">
    <property type="entry name" value="Por_Secre_tail"/>
    <property type="match status" value="1"/>
</dbReference>
<dbReference type="Pfam" id="PF07675">
    <property type="entry name" value="Cleaved_Adhesin"/>
    <property type="match status" value="1"/>
</dbReference>
<evidence type="ECO:0000313" key="5">
    <source>
        <dbReference type="Proteomes" id="UP000244937"/>
    </source>
</evidence>
<dbReference type="InterPro" id="IPR011628">
    <property type="entry name" value="Cleaved_adhesin"/>
</dbReference>
<feature type="domain" description="Fibronectin type-III" evidence="3">
    <location>
        <begin position="185"/>
        <end position="274"/>
    </location>
</feature>
<gene>
    <name evidence="4" type="ORF">HYN49_00450</name>
</gene>
<evidence type="ECO:0000259" key="3">
    <source>
        <dbReference type="PROSITE" id="PS50853"/>
    </source>
</evidence>
<reference evidence="4 5" key="1">
    <citation type="submission" date="2018-05" db="EMBL/GenBank/DDBJ databases">
        <title>Genome sequencing of Flavobacterium sp. HYN0049.</title>
        <authorList>
            <person name="Yi H."/>
            <person name="Baek C."/>
        </authorList>
    </citation>
    <scope>NUCLEOTIDE SEQUENCE [LARGE SCALE GENOMIC DNA]</scope>
    <source>
        <strain evidence="4 5">HYN0049</strain>
    </source>
</reference>
<dbReference type="SUPFAM" id="SSF49265">
    <property type="entry name" value="Fibronectin type III"/>
    <property type="match status" value="1"/>
</dbReference>
<dbReference type="EMBL" id="CP029187">
    <property type="protein sequence ID" value="AWI24480.1"/>
    <property type="molecule type" value="Genomic_DNA"/>
</dbReference>
<name>A0A2S1SDK8_9FLAO</name>
<accession>A0A2S1SDK8</accession>